<name>A0A1H5HLT1_9ACTN</name>
<keyword evidence="3" id="KW-1185">Reference proteome</keyword>
<evidence type="ECO:0000256" key="1">
    <source>
        <dbReference type="SAM" id="MobiDB-lite"/>
    </source>
</evidence>
<reference evidence="3" key="1">
    <citation type="submission" date="2016-10" db="EMBL/GenBank/DDBJ databases">
        <authorList>
            <person name="Varghese N."/>
            <person name="Submissions S."/>
        </authorList>
    </citation>
    <scope>NUCLEOTIDE SEQUENCE [LARGE SCALE GENOMIC DNA]</scope>
    <source>
        <strain evidence="3">DSM 45237</strain>
    </source>
</reference>
<evidence type="ECO:0000313" key="2">
    <source>
        <dbReference type="EMBL" id="SEE28810.1"/>
    </source>
</evidence>
<dbReference type="RefSeq" id="WP_171906694.1">
    <property type="nucleotide sequence ID" value="NZ_FNUC01000003.1"/>
</dbReference>
<dbReference type="EMBL" id="FNUC01000003">
    <property type="protein sequence ID" value="SEE28810.1"/>
    <property type="molecule type" value="Genomic_DNA"/>
</dbReference>
<dbReference type="AlphaFoldDB" id="A0A1H5HLT1"/>
<dbReference type="Proteomes" id="UP000181980">
    <property type="component" value="Unassembled WGS sequence"/>
</dbReference>
<feature type="compositionally biased region" description="Pro residues" evidence="1">
    <location>
        <begin position="1"/>
        <end position="13"/>
    </location>
</feature>
<sequence>MEDSPGSPPPPQGARPDESPGEPGVVTAEPGAEPDGGSDPDDDNGWLPV</sequence>
<gene>
    <name evidence="2" type="ORF">SAMN04488561_0891</name>
</gene>
<protein>
    <submittedName>
        <fullName evidence="2">Uncharacterized protein</fullName>
    </submittedName>
</protein>
<proteinExistence type="predicted"/>
<organism evidence="2 3">
    <name type="scientific">Jiangella alba</name>
    <dbReference type="NCBI Taxonomy" id="561176"/>
    <lineage>
        <taxon>Bacteria</taxon>
        <taxon>Bacillati</taxon>
        <taxon>Actinomycetota</taxon>
        <taxon>Actinomycetes</taxon>
        <taxon>Jiangellales</taxon>
        <taxon>Jiangellaceae</taxon>
        <taxon>Jiangella</taxon>
    </lineage>
</organism>
<dbReference type="STRING" id="561176.SAMN04488561_0891"/>
<evidence type="ECO:0000313" key="3">
    <source>
        <dbReference type="Proteomes" id="UP000181980"/>
    </source>
</evidence>
<accession>A0A1H5HLT1</accession>
<feature type="region of interest" description="Disordered" evidence="1">
    <location>
        <begin position="1"/>
        <end position="49"/>
    </location>
</feature>
<feature type="compositionally biased region" description="Acidic residues" evidence="1">
    <location>
        <begin position="36"/>
        <end position="49"/>
    </location>
</feature>